<evidence type="ECO:0000313" key="2">
    <source>
        <dbReference type="Proteomes" id="UP000245626"/>
    </source>
</evidence>
<accession>A0ACD0NZ26</accession>
<proteinExistence type="predicted"/>
<dbReference type="Proteomes" id="UP000245626">
    <property type="component" value="Unassembled WGS sequence"/>
</dbReference>
<gene>
    <name evidence="1" type="ORF">IE53DRAFT_386637</name>
</gene>
<name>A0ACD0NZ26_9BASI</name>
<protein>
    <submittedName>
        <fullName evidence="1">Uncharacterized protein</fullName>
    </submittedName>
</protein>
<organism evidence="1 2">
    <name type="scientific">Violaceomyces palustris</name>
    <dbReference type="NCBI Taxonomy" id="1673888"/>
    <lineage>
        <taxon>Eukaryota</taxon>
        <taxon>Fungi</taxon>
        <taxon>Dikarya</taxon>
        <taxon>Basidiomycota</taxon>
        <taxon>Ustilaginomycotina</taxon>
        <taxon>Ustilaginomycetes</taxon>
        <taxon>Violaceomycetales</taxon>
        <taxon>Violaceomycetaceae</taxon>
        <taxon>Violaceomyces</taxon>
    </lineage>
</organism>
<sequence>MERNSTRTFPSLLPFLLLLLLLQIQTSHQIPSISERSQPSNSEGRVEPRQVQDGGSGNTPSFFRTCQWTGFKTPPKPKKGSKEKVKSQAYSWTQICPSNKVCCVWARGSLKGCPVGRHYGMVTGSCESECEEDEYHCSGGDGPTYSSP</sequence>
<dbReference type="EMBL" id="KZ819877">
    <property type="protein sequence ID" value="PWN51021.1"/>
    <property type="molecule type" value="Genomic_DNA"/>
</dbReference>
<evidence type="ECO:0000313" key="1">
    <source>
        <dbReference type="EMBL" id="PWN51021.1"/>
    </source>
</evidence>
<reference evidence="1 2" key="1">
    <citation type="journal article" date="2018" name="Mol. Biol. Evol.">
        <title>Broad Genomic Sampling Reveals a Smut Pathogenic Ancestry of the Fungal Clade Ustilaginomycotina.</title>
        <authorList>
            <person name="Kijpornyongpan T."/>
            <person name="Mondo S.J."/>
            <person name="Barry K."/>
            <person name="Sandor L."/>
            <person name="Lee J."/>
            <person name="Lipzen A."/>
            <person name="Pangilinan J."/>
            <person name="LaButti K."/>
            <person name="Hainaut M."/>
            <person name="Henrissat B."/>
            <person name="Grigoriev I.V."/>
            <person name="Spatafora J.W."/>
            <person name="Aime M.C."/>
        </authorList>
    </citation>
    <scope>NUCLEOTIDE SEQUENCE [LARGE SCALE GENOMIC DNA]</scope>
    <source>
        <strain evidence="1 2">SA 807</strain>
    </source>
</reference>
<keyword evidence="2" id="KW-1185">Reference proteome</keyword>